<gene>
    <name evidence="1" type="ORF">METZ01_LOCUS343156</name>
</gene>
<name>A0A382QZG9_9ZZZZ</name>
<reference evidence="1" key="1">
    <citation type="submission" date="2018-05" db="EMBL/GenBank/DDBJ databases">
        <authorList>
            <person name="Lanie J.A."/>
            <person name="Ng W.-L."/>
            <person name="Kazmierczak K.M."/>
            <person name="Andrzejewski T.M."/>
            <person name="Davidsen T.M."/>
            <person name="Wayne K.J."/>
            <person name="Tettelin H."/>
            <person name="Glass J.I."/>
            <person name="Rusch D."/>
            <person name="Podicherti R."/>
            <person name="Tsui H.-C.T."/>
            <person name="Winkler M.E."/>
        </authorList>
    </citation>
    <scope>NUCLEOTIDE SEQUENCE</scope>
</reference>
<proteinExistence type="predicted"/>
<organism evidence="1">
    <name type="scientific">marine metagenome</name>
    <dbReference type="NCBI Taxonomy" id="408172"/>
    <lineage>
        <taxon>unclassified sequences</taxon>
        <taxon>metagenomes</taxon>
        <taxon>ecological metagenomes</taxon>
    </lineage>
</organism>
<protein>
    <submittedName>
        <fullName evidence="1">Uncharacterized protein</fullName>
    </submittedName>
</protein>
<dbReference type="EMBL" id="UINC01117694">
    <property type="protein sequence ID" value="SVC90302.1"/>
    <property type="molecule type" value="Genomic_DNA"/>
</dbReference>
<accession>A0A382QZG9</accession>
<evidence type="ECO:0000313" key="1">
    <source>
        <dbReference type="EMBL" id="SVC90302.1"/>
    </source>
</evidence>
<dbReference type="AlphaFoldDB" id="A0A382QZG9"/>
<sequence length="73" mass="7790">MPTYSKTTVMLAASIPMFLQASSNSSFAQIADAYDYLQLATRSDQNGARSTASASTTLLPPTTTNNHAVWLCS</sequence>